<name>A0ABV7L194_9PROT</name>
<feature type="transmembrane region" description="Helical" evidence="4">
    <location>
        <begin position="139"/>
        <end position="160"/>
    </location>
</feature>
<dbReference type="InterPro" id="IPR036259">
    <property type="entry name" value="MFS_trans_sf"/>
</dbReference>
<protein>
    <submittedName>
        <fullName evidence="6">MFS transporter</fullName>
    </submittedName>
</protein>
<comment type="caution">
    <text evidence="6">The sequence shown here is derived from an EMBL/GenBank/DDBJ whole genome shotgun (WGS) entry which is preliminary data.</text>
</comment>
<evidence type="ECO:0000313" key="7">
    <source>
        <dbReference type="Proteomes" id="UP001595528"/>
    </source>
</evidence>
<dbReference type="Pfam" id="PF07690">
    <property type="entry name" value="MFS_1"/>
    <property type="match status" value="2"/>
</dbReference>
<evidence type="ECO:0000313" key="6">
    <source>
        <dbReference type="EMBL" id="MFC3228032.1"/>
    </source>
</evidence>
<reference evidence="7" key="1">
    <citation type="journal article" date="2019" name="Int. J. Syst. Evol. Microbiol.">
        <title>The Global Catalogue of Microorganisms (GCM) 10K type strain sequencing project: providing services to taxonomists for standard genome sequencing and annotation.</title>
        <authorList>
            <consortium name="The Broad Institute Genomics Platform"/>
            <consortium name="The Broad Institute Genome Sequencing Center for Infectious Disease"/>
            <person name="Wu L."/>
            <person name="Ma J."/>
        </authorList>
    </citation>
    <scope>NUCLEOTIDE SEQUENCE [LARGE SCALE GENOMIC DNA]</scope>
    <source>
        <strain evidence="7">KCTC 42964</strain>
    </source>
</reference>
<feature type="domain" description="Major facilitator superfamily (MFS) profile" evidence="5">
    <location>
        <begin position="14"/>
        <end position="414"/>
    </location>
</feature>
<dbReference type="EMBL" id="JBHRTR010000027">
    <property type="protein sequence ID" value="MFC3228032.1"/>
    <property type="molecule type" value="Genomic_DNA"/>
</dbReference>
<sequence>MTAATASLNRDIVVMGAVSSAHFLSHFFQLALPPLFVFVSAGLGVSYVELGLVMTGFYVASGASQTVAGFLVDRFGPKIMLFAGTALLCIASGLMSQADGFLALLLLSVLAGMGNSVFHPADYSVLTATISASRMARGYAVHTFGGYAGYAAAPLTMVLLAEAYGWRVALAAAGIGGLVVLLAVIALSGSFVDPRGTAEERARGENRTAAANDGGIMGSLRMFAMPPVLLSFFYFTCLAAAGVGFQSFLPAIQHGLFDRPERISAEALTCFLVAVSVGILFGGMLADRVVKHDRIVAAGLAVAIAGVLLVASVPFAAISLYAVVAVAGLGYGVTIPSRDMLVRAAAPEGATGRIFGFVYSGLDVGAATAPLLIGLLLSAGQFAAGLWLVAAFMALAASVALAVRLASFARRRAAQAGNAA</sequence>
<feature type="transmembrane region" description="Helical" evidence="4">
    <location>
        <begin position="12"/>
        <end position="32"/>
    </location>
</feature>
<evidence type="ECO:0000256" key="4">
    <source>
        <dbReference type="SAM" id="Phobius"/>
    </source>
</evidence>
<feature type="transmembrane region" description="Helical" evidence="4">
    <location>
        <begin position="384"/>
        <end position="403"/>
    </location>
</feature>
<evidence type="ECO:0000256" key="3">
    <source>
        <dbReference type="ARBA" id="ARBA00023136"/>
    </source>
</evidence>
<feature type="transmembrane region" description="Helical" evidence="4">
    <location>
        <begin position="356"/>
        <end position="378"/>
    </location>
</feature>
<evidence type="ECO:0000256" key="1">
    <source>
        <dbReference type="ARBA" id="ARBA00022692"/>
    </source>
</evidence>
<dbReference type="PANTHER" id="PTHR43129:SF1">
    <property type="entry name" value="FOSMIDOMYCIN RESISTANCE PROTEIN"/>
    <property type="match status" value="1"/>
</dbReference>
<feature type="transmembrane region" description="Helical" evidence="4">
    <location>
        <begin position="52"/>
        <end position="72"/>
    </location>
</feature>
<dbReference type="InterPro" id="IPR011701">
    <property type="entry name" value="MFS"/>
</dbReference>
<feature type="transmembrane region" description="Helical" evidence="4">
    <location>
        <begin position="79"/>
        <end position="95"/>
    </location>
</feature>
<keyword evidence="1 4" id="KW-0812">Transmembrane</keyword>
<dbReference type="PANTHER" id="PTHR43129">
    <property type="entry name" value="FOSMIDOMYCIN RESISTANCE PROTEIN"/>
    <property type="match status" value="1"/>
</dbReference>
<feature type="transmembrane region" description="Helical" evidence="4">
    <location>
        <begin position="318"/>
        <end position="335"/>
    </location>
</feature>
<proteinExistence type="predicted"/>
<feature type="transmembrane region" description="Helical" evidence="4">
    <location>
        <begin position="166"/>
        <end position="187"/>
    </location>
</feature>
<dbReference type="SUPFAM" id="SSF103473">
    <property type="entry name" value="MFS general substrate transporter"/>
    <property type="match status" value="1"/>
</dbReference>
<feature type="transmembrane region" description="Helical" evidence="4">
    <location>
        <begin position="263"/>
        <end position="283"/>
    </location>
</feature>
<organism evidence="6 7">
    <name type="scientific">Marinibaculum pumilum</name>
    <dbReference type="NCBI Taxonomy" id="1766165"/>
    <lineage>
        <taxon>Bacteria</taxon>
        <taxon>Pseudomonadati</taxon>
        <taxon>Pseudomonadota</taxon>
        <taxon>Alphaproteobacteria</taxon>
        <taxon>Rhodospirillales</taxon>
        <taxon>Rhodospirillaceae</taxon>
        <taxon>Marinibaculum</taxon>
    </lineage>
</organism>
<keyword evidence="2 4" id="KW-1133">Transmembrane helix</keyword>
<feature type="transmembrane region" description="Helical" evidence="4">
    <location>
        <begin position="295"/>
        <end position="312"/>
    </location>
</feature>
<feature type="transmembrane region" description="Helical" evidence="4">
    <location>
        <begin position="228"/>
        <end position="251"/>
    </location>
</feature>
<evidence type="ECO:0000256" key="2">
    <source>
        <dbReference type="ARBA" id="ARBA00022989"/>
    </source>
</evidence>
<dbReference type="Gene3D" id="1.20.1250.20">
    <property type="entry name" value="MFS general substrate transporter like domains"/>
    <property type="match status" value="1"/>
</dbReference>
<keyword evidence="3 4" id="KW-0472">Membrane</keyword>
<evidence type="ECO:0000259" key="5">
    <source>
        <dbReference type="PROSITE" id="PS50850"/>
    </source>
</evidence>
<keyword evidence="7" id="KW-1185">Reference proteome</keyword>
<dbReference type="Proteomes" id="UP001595528">
    <property type="component" value="Unassembled WGS sequence"/>
</dbReference>
<gene>
    <name evidence="6" type="ORF">ACFOGJ_12365</name>
</gene>
<dbReference type="PROSITE" id="PS50850">
    <property type="entry name" value="MFS"/>
    <property type="match status" value="1"/>
</dbReference>
<dbReference type="RefSeq" id="WP_379900758.1">
    <property type="nucleotide sequence ID" value="NZ_JBHRTR010000027.1"/>
</dbReference>
<accession>A0ABV7L194</accession>
<dbReference type="InterPro" id="IPR020846">
    <property type="entry name" value="MFS_dom"/>
</dbReference>
<feature type="transmembrane region" description="Helical" evidence="4">
    <location>
        <begin position="101"/>
        <end position="118"/>
    </location>
</feature>